<dbReference type="AlphaFoldDB" id="A0AAV3Q641"/>
<evidence type="ECO:0000313" key="2">
    <source>
        <dbReference type="EMBL" id="GAA0157938.1"/>
    </source>
</evidence>
<evidence type="ECO:0000256" key="1">
    <source>
        <dbReference type="SAM" id="MobiDB-lite"/>
    </source>
</evidence>
<proteinExistence type="predicted"/>
<comment type="caution">
    <text evidence="2">The sequence shown here is derived from an EMBL/GenBank/DDBJ whole genome shotgun (WGS) entry which is preliminary data.</text>
</comment>
<reference evidence="2 3" key="1">
    <citation type="submission" date="2024-01" db="EMBL/GenBank/DDBJ databases">
        <title>The complete chloroplast genome sequence of Lithospermum erythrorhizon: insights into the phylogenetic relationship among Boraginaceae species and the maternal lineages of purple gromwells.</title>
        <authorList>
            <person name="Okada T."/>
            <person name="Watanabe K."/>
        </authorList>
    </citation>
    <scope>NUCLEOTIDE SEQUENCE [LARGE SCALE GENOMIC DNA]</scope>
</reference>
<name>A0AAV3Q641_LITER</name>
<feature type="region of interest" description="Disordered" evidence="1">
    <location>
        <begin position="121"/>
        <end position="144"/>
    </location>
</feature>
<evidence type="ECO:0000313" key="3">
    <source>
        <dbReference type="Proteomes" id="UP001454036"/>
    </source>
</evidence>
<feature type="compositionally biased region" description="Polar residues" evidence="1">
    <location>
        <begin position="121"/>
        <end position="131"/>
    </location>
</feature>
<dbReference type="EMBL" id="BAABME010003217">
    <property type="protein sequence ID" value="GAA0157938.1"/>
    <property type="molecule type" value="Genomic_DNA"/>
</dbReference>
<dbReference type="Proteomes" id="UP001454036">
    <property type="component" value="Unassembled WGS sequence"/>
</dbReference>
<sequence>MEGVSLEIIDRTRVLIVKPLRCLAPVFPTAPEMYSAANPQASSPFCLCSSKRSFSICPIYPFLGSDDSQRTTHPSFGFGNSHLLKAPHGQQKPGWDGVGVAAGFSDSMNQNDQFVNGFTMHTTDASNTSTSGKRKSKSQKNQREIGRAEISSLDEEGIVNNLLVSLNLKQLDTFNKATGDRDLVDRILLVFDLLRRKIAQYEEVRTTKTKKIGH</sequence>
<keyword evidence="3" id="KW-1185">Reference proteome</keyword>
<protein>
    <submittedName>
        <fullName evidence="2">Uncharacterized protein</fullName>
    </submittedName>
</protein>
<accession>A0AAV3Q641</accession>
<organism evidence="2 3">
    <name type="scientific">Lithospermum erythrorhizon</name>
    <name type="common">Purple gromwell</name>
    <name type="synonym">Lithospermum officinale var. erythrorhizon</name>
    <dbReference type="NCBI Taxonomy" id="34254"/>
    <lineage>
        <taxon>Eukaryota</taxon>
        <taxon>Viridiplantae</taxon>
        <taxon>Streptophyta</taxon>
        <taxon>Embryophyta</taxon>
        <taxon>Tracheophyta</taxon>
        <taxon>Spermatophyta</taxon>
        <taxon>Magnoliopsida</taxon>
        <taxon>eudicotyledons</taxon>
        <taxon>Gunneridae</taxon>
        <taxon>Pentapetalae</taxon>
        <taxon>asterids</taxon>
        <taxon>lamiids</taxon>
        <taxon>Boraginales</taxon>
        <taxon>Boraginaceae</taxon>
        <taxon>Boraginoideae</taxon>
        <taxon>Lithospermeae</taxon>
        <taxon>Lithospermum</taxon>
    </lineage>
</organism>
<gene>
    <name evidence="2" type="ORF">LIER_15091</name>
</gene>